<evidence type="ECO:0000313" key="5">
    <source>
        <dbReference type="Proteomes" id="UP000186400"/>
    </source>
</evidence>
<keyword evidence="1" id="KW-0975">Bacterial flagellum</keyword>
<dbReference type="AlphaFoldDB" id="A0A1N6PL65"/>
<dbReference type="NCBIfam" id="TIGR00205">
    <property type="entry name" value="fliE"/>
    <property type="match status" value="1"/>
</dbReference>
<sequence>MNIMNPAGMNRQALPIARTHRNHLPGRTEPLPPRTEPSDFRGALLRGLEDVNTHQKAHESLSVQAIVSPESVDAHDLTIAAAKANTSLSIAKNVVDRVVQAYRDITSLR</sequence>
<dbReference type="PRINTS" id="PR01006">
    <property type="entry name" value="FLGHOOKFLIE"/>
</dbReference>
<dbReference type="RefSeq" id="WP_076487815.1">
    <property type="nucleotide sequence ID" value="NZ_FTMS01000003.1"/>
</dbReference>
<keyword evidence="4" id="KW-0969">Cilium</keyword>
<dbReference type="STRING" id="159291.SAMN05920897_10328"/>
<reference evidence="4 5" key="1">
    <citation type="submission" date="2017-01" db="EMBL/GenBank/DDBJ databases">
        <authorList>
            <person name="Mah S.A."/>
            <person name="Swanson W.J."/>
            <person name="Moy G.W."/>
            <person name="Vacquier V.D."/>
        </authorList>
    </citation>
    <scope>NUCLEOTIDE SEQUENCE [LARGE SCALE GENOMIC DNA]</scope>
    <source>
        <strain evidence="4 5">ASpG1</strain>
    </source>
</reference>
<dbReference type="GO" id="GO:0003774">
    <property type="term" value="F:cytoskeletal motor activity"/>
    <property type="evidence" value="ECO:0007669"/>
    <property type="project" value="InterPro"/>
</dbReference>
<dbReference type="Pfam" id="PF02049">
    <property type="entry name" value="FliE"/>
    <property type="match status" value="1"/>
</dbReference>
<dbReference type="GO" id="GO:0071973">
    <property type="term" value="P:bacterial-type flagellum-dependent cell motility"/>
    <property type="evidence" value="ECO:0007669"/>
    <property type="project" value="InterPro"/>
</dbReference>
<keyword evidence="4" id="KW-0282">Flagellum</keyword>
<keyword evidence="4" id="KW-0966">Cell projection</keyword>
<dbReference type="GO" id="GO:0009288">
    <property type="term" value="C:bacterial-type flagellum"/>
    <property type="evidence" value="ECO:0007669"/>
    <property type="project" value="InterPro"/>
</dbReference>
<evidence type="ECO:0000313" key="4">
    <source>
        <dbReference type="EMBL" id="SIQ05037.1"/>
    </source>
</evidence>
<evidence type="ECO:0000256" key="2">
    <source>
        <dbReference type="NCBIfam" id="TIGR00205"/>
    </source>
</evidence>
<accession>A0A1N6PL65</accession>
<evidence type="ECO:0000256" key="1">
    <source>
        <dbReference type="ARBA" id="ARBA00023143"/>
    </source>
</evidence>
<gene>
    <name evidence="4" type="ORF">SAMN05920897_10328</name>
</gene>
<dbReference type="InterPro" id="IPR001624">
    <property type="entry name" value="FliE"/>
</dbReference>
<dbReference type="EMBL" id="FTMS01000003">
    <property type="protein sequence ID" value="SIQ05037.1"/>
    <property type="molecule type" value="Genomic_DNA"/>
</dbReference>
<dbReference type="GO" id="GO:0005198">
    <property type="term" value="F:structural molecule activity"/>
    <property type="evidence" value="ECO:0007669"/>
    <property type="project" value="UniProtKB-UniRule"/>
</dbReference>
<feature type="region of interest" description="Disordered" evidence="3">
    <location>
        <begin position="1"/>
        <end position="37"/>
    </location>
</feature>
<protein>
    <recommendedName>
        <fullName evidence="2">Flagellar hook-basal body complex protein FliE</fullName>
    </recommendedName>
</protein>
<proteinExistence type="predicted"/>
<organism evidence="4 5">
    <name type="scientific">Alkalispirochaeta americana</name>
    <dbReference type="NCBI Taxonomy" id="159291"/>
    <lineage>
        <taxon>Bacteria</taxon>
        <taxon>Pseudomonadati</taxon>
        <taxon>Spirochaetota</taxon>
        <taxon>Spirochaetia</taxon>
        <taxon>Spirochaetales</taxon>
        <taxon>Spirochaetaceae</taxon>
        <taxon>Alkalispirochaeta</taxon>
    </lineage>
</organism>
<keyword evidence="5" id="KW-1185">Reference proteome</keyword>
<name>A0A1N6PL65_9SPIO</name>
<dbReference type="OrthoDB" id="370409at2"/>
<dbReference type="Proteomes" id="UP000186400">
    <property type="component" value="Unassembled WGS sequence"/>
</dbReference>
<evidence type="ECO:0000256" key="3">
    <source>
        <dbReference type="SAM" id="MobiDB-lite"/>
    </source>
</evidence>